<evidence type="ECO:0000313" key="1">
    <source>
        <dbReference type="EMBL" id="KAK3770306.1"/>
    </source>
</evidence>
<protein>
    <submittedName>
        <fullName evidence="1">Uncharacterized protein</fullName>
    </submittedName>
</protein>
<sequence>MATRYLPAQGGNNKDDLSLQKLVDLPLCVVEAVWPTRVTLAGHEDNGQSGMLPGGWRGTRNKKRTHYCRERVNSVVTAEKNTATVSGTTKQLLFLGFSNKKEKHGVGAAEALSVEVTQKALLLCRQRQFPRQQCALKHSCWLESSPEEMNLFPVFYYM</sequence>
<dbReference type="EMBL" id="JAWDGP010003856">
    <property type="protein sequence ID" value="KAK3770306.1"/>
    <property type="molecule type" value="Genomic_DNA"/>
</dbReference>
<dbReference type="Proteomes" id="UP001283361">
    <property type="component" value="Unassembled WGS sequence"/>
</dbReference>
<comment type="caution">
    <text evidence="1">The sequence shown here is derived from an EMBL/GenBank/DDBJ whole genome shotgun (WGS) entry which is preliminary data.</text>
</comment>
<proteinExistence type="predicted"/>
<reference evidence="1" key="1">
    <citation type="journal article" date="2023" name="G3 (Bethesda)">
        <title>A reference genome for the long-term kleptoplast-retaining sea slug Elysia crispata morphotype clarki.</title>
        <authorList>
            <person name="Eastman K.E."/>
            <person name="Pendleton A.L."/>
            <person name="Shaikh M.A."/>
            <person name="Suttiyut T."/>
            <person name="Ogas R."/>
            <person name="Tomko P."/>
            <person name="Gavelis G."/>
            <person name="Widhalm J.R."/>
            <person name="Wisecaver J.H."/>
        </authorList>
    </citation>
    <scope>NUCLEOTIDE SEQUENCE</scope>
    <source>
        <strain evidence="1">ECLA1</strain>
    </source>
</reference>
<gene>
    <name evidence="1" type="ORF">RRG08_029961</name>
</gene>
<accession>A0AAE0ZK92</accession>
<evidence type="ECO:0000313" key="2">
    <source>
        <dbReference type="Proteomes" id="UP001283361"/>
    </source>
</evidence>
<dbReference type="AlphaFoldDB" id="A0AAE0ZK92"/>
<keyword evidence="2" id="KW-1185">Reference proteome</keyword>
<name>A0AAE0ZK92_9GAST</name>
<organism evidence="1 2">
    <name type="scientific">Elysia crispata</name>
    <name type="common">lettuce slug</name>
    <dbReference type="NCBI Taxonomy" id="231223"/>
    <lineage>
        <taxon>Eukaryota</taxon>
        <taxon>Metazoa</taxon>
        <taxon>Spiralia</taxon>
        <taxon>Lophotrochozoa</taxon>
        <taxon>Mollusca</taxon>
        <taxon>Gastropoda</taxon>
        <taxon>Heterobranchia</taxon>
        <taxon>Euthyneura</taxon>
        <taxon>Panpulmonata</taxon>
        <taxon>Sacoglossa</taxon>
        <taxon>Placobranchoidea</taxon>
        <taxon>Plakobranchidae</taxon>
        <taxon>Elysia</taxon>
    </lineage>
</organism>